<evidence type="ECO:0000256" key="6">
    <source>
        <dbReference type="ARBA" id="ARBA00022917"/>
    </source>
</evidence>
<dbReference type="AlphaFoldDB" id="D6SQ26"/>
<dbReference type="FunFam" id="2.40.50.140:FF:000009">
    <property type="entry name" value="Elongation factor P"/>
    <property type="match status" value="1"/>
</dbReference>
<evidence type="ECO:0000256" key="2">
    <source>
        <dbReference type="ARBA" id="ARBA00004815"/>
    </source>
</evidence>
<dbReference type="UniPathway" id="UPA00345"/>
<dbReference type="GO" id="GO:0003746">
    <property type="term" value="F:translation elongation factor activity"/>
    <property type="evidence" value="ECO:0007669"/>
    <property type="project" value="UniProtKB-UniRule"/>
</dbReference>
<evidence type="ECO:0000256" key="5">
    <source>
        <dbReference type="ARBA" id="ARBA00022768"/>
    </source>
</evidence>
<comment type="function">
    <text evidence="7">Involved in peptide bond synthesis. Stimulates efficient translation and peptide-bond synthesis on native or reconstituted 70S ribosomes in vitro. Probably functions indirectly by altering the affinity of the ribosome for aminoacyl-tRNA, thus increasing their reactivity as acceptors for peptidyl transferase.</text>
</comment>
<feature type="domain" description="Elongation factor P C-terminal" evidence="10">
    <location>
        <begin position="129"/>
        <end position="184"/>
    </location>
</feature>
<accession>D6SQ26</accession>
<dbReference type="Gene3D" id="2.40.50.140">
    <property type="entry name" value="Nucleic acid-binding proteins"/>
    <property type="match status" value="2"/>
</dbReference>
<dbReference type="SUPFAM" id="SSF50249">
    <property type="entry name" value="Nucleic acid-binding proteins"/>
    <property type="match status" value="2"/>
</dbReference>
<dbReference type="InterPro" id="IPR011768">
    <property type="entry name" value="Transl_elongation_fac_P"/>
</dbReference>
<dbReference type="InterPro" id="IPR001059">
    <property type="entry name" value="Transl_elong_P/YeiP_cen"/>
</dbReference>
<dbReference type="PANTHER" id="PTHR30053:SF12">
    <property type="entry name" value="ELONGATION FACTOR P (EF-P) FAMILY PROTEIN"/>
    <property type="match status" value="1"/>
</dbReference>
<dbReference type="NCBIfam" id="TIGR00038">
    <property type="entry name" value="efp"/>
    <property type="match status" value="1"/>
</dbReference>
<feature type="domain" description="Translation elongation factor P/YeiP central" evidence="11">
    <location>
        <begin position="67"/>
        <end position="121"/>
    </location>
</feature>
<dbReference type="FunFam" id="2.30.30.30:FF:000003">
    <property type="entry name" value="Elongation factor P"/>
    <property type="match status" value="1"/>
</dbReference>
<dbReference type="EMBL" id="ACJN02000002">
    <property type="protein sequence ID" value="EFI34852.1"/>
    <property type="molecule type" value="Genomic_DNA"/>
</dbReference>
<protein>
    <recommendedName>
        <fullName evidence="7 8">Elongation factor P</fullName>
        <shortName evidence="7">EF-P</shortName>
    </recommendedName>
</protein>
<comment type="pathway">
    <text evidence="2 7">Protein biosynthesis; polypeptide chain elongation.</text>
</comment>
<dbReference type="Proteomes" id="UP000005496">
    <property type="component" value="Unassembled WGS sequence"/>
</dbReference>
<evidence type="ECO:0000313" key="12">
    <source>
        <dbReference type="EMBL" id="EFI34852.1"/>
    </source>
</evidence>
<dbReference type="CDD" id="cd05794">
    <property type="entry name" value="S1_EF-P_repeat_2"/>
    <property type="match status" value="1"/>
</dbReference>
<sequence length="185" mass="20634">MLSTTDFRKGLKIEIENEPYEIVDFMHVKPGKGGAFVRTKLRNLLTGGMLDQTFRSGEKVAKPDLESREMQYLYHDGTAYVFMDMGSYEQLMVDDESMGEKGGFLKDGQTVKALIYRGNPIDIEIPAAVILEVAETEPGMKGDTVTGGTKPARLETGIAVNVPLFINEGERIKVDTRTKEYMGRE</sequence>
<dbReference type="SMART" id="SM01185">
    <property type="entry name" value="EFP"/>
    <property type="match status" value="1"/>
</dbReference>
<dbReference type="Pfam" id="PF09285">
    <property type="entry name" value="Elong-fact-P_C"/>
    <property type="match status" value="1"/>
</dbReference>
<dbReference type="SUPFAM" id="SSF50104">
    <property type="entry name" value="Translation proteins SH3-like domain"/>
    <property type="match status" value="1"/>
</dbReference>
<dbReference type="FunFam" id="2.40.50.140:FF:000004">
    <property type="entry name" value="Elongation factor P"/>
    <property type="match status" value="1"/>
</dbReference>
<dbReference type="Gene3D" id="2.30.30.30">
    <property type="match status" value="1"/>
</dbReference>
<dbReference type="InterPro" id="IPR014722">
    <property type="entry name" value="Rib_uL2_dom2"/>
</dbReference>
<evidence type="ECO:0000256" key="4">
    <source>
        <dbReference type="ARBA" id="ARBA00022490"/>
    </source>
</evidence>
<reference evidence="12" key="1">
    <citation type="submission" date="2010-05" db="EMBL/GenBank/DDBJ databases">
        <title>The draft genome of Desulfonatronospira thiodismutans ASO3-1.</title>
        <authorList>
            <consortium name="US DOE Joint Genome Institute (JGI-PGF)"/>
            <person name="Lucas S."/>
            <person name="Copeland A."/>
            <person name="Lapidus A."/>
            <person name="Cheng J.-F."/>
            <person name="Bruce D."/>
            <person name="Goodwin L."/>
            <person name="Pitluck S."/>
            <person name="Chertkov O."/>
            <person name="Brettin T."/>
            <person name="Detter J.C."/>
            <person name="Han C."/>
            <person name="Land M.L."/>
            <person name="Hauser L."/>
            <person name="Kyrpides N."/>
            <person name="Mikhailova N."/>
            <person name="Muyzer G."/>
            <person name="Woyke T."/>
        </authorList>
    </citation>
    <scope>NUCLEOTIDE SEQUENCE [LARGE SCALE GENOMIC DNA]</scope>
    <source>
        <strain evidence="12">ASO3-1</strain>
    </source>
</reference>
<evidence type="ECO:0000256" key="9">
    <source>
        <dbReference type="RuleBase" id="RU004389"/>
    </source>
</evidence>
<name>D6SQ26_9BACT</name>
<dbReference type="PANTHER" id="PTHR30053">
    <property type="entry name" value="ELONGATION FACTOR P"/>
    <property type="match status" value="1"/>
</dbReference>
<evidence type="ECO:0000256" key="7">
    <source>
        <dbReference type="HAMAP-Rule" id="MF_00141"/>
    </source>
</evidence>
<gene>
    <name evidence="7" type="primary">efp</name>
    <name evidence="12" type="ORF">Dthio_PD2243</name>
</gene>
<evidence type="ECO:0000256" key="1">
    <source>
        <dbReference type="ARBA" id="ARBA00004496"/>
    </source>
</evidence>
<dbReference type="OrthoDB" id="9801844at2"/>
<dbReference type="InterPro" id="IPR008991">
    <property type="entry name" value="Translation_prot_SH3-like_sf"/>
</dbReference>
<dbReference type="HAMAP" id="MF_00141">
    <property type="entry name" value="EF_P"/>
    <property type="match status" value="1"/>
</dbReference>
<evidence type="ECO:0000259" key="11">
    <source>
        <dbReference type="SMART" id="SM01185"/>
    </source>
</evidence>
<evidence type="ECO:0000313" key="13">
    <source>
        <dbReference type="Proteomes" id="UP000005496"/>
    </source>
</evidence>
<evidence type="ECO:0000259" key="10">
    <source>
        <dbReference type="SMART" id="SM00841"/>
    </source>
</evidence>
<dbReference type="CDD" id="cd04470">
    <property type="entry name" value="S1_EF-P_repeat_1"/>
    <property type="match status" value="1"/>
</dbReference>
<dbReference type="InterPro" id="IPR015365">
    <property type="entry name" value="Elong-fact-P_C"/>
</dbReference>
<comment type="similarity">
    <text evidence="3 7 9">Belongs to the elongation factor P family.</text>
</comment>
<dbReference type="NCBIfam" id="NF001810">
    <property type="entry name" value="PRK00529.1"/>
    <property type="match status" value="1"/>
</dbReference>
<proteinExistence type="inferred from homology"/>
<dbReference type="eggNOG" id="COG0231">
    <property type="taxonomic scope" value="Bacteria"/>
</dbReference>
<dbReference type="InterPro" id="IPR013852">
    <property type="entry name" value="Transl_elong_P/YeiP_CS"/>
</dbReference>
<dbReference type="PIRSF" id="PIRSF005901">
    <property type="entry name" value="EF-P"/>
    <property type="match status" value="1"/>
</dbReference>
<dbReference type="InterPro" id="IPR012340">
    <property type="entry name" value="NA-bd_OB-fold"/>
</dbReference>
<dbReference type="SMART" id="SM00841">
    <property type="entry name" value="Elong-fact-P_C"/>
    <property type="match status" value="1"/>
</dbReference>
<dbReference type="InterPro" id="IPR020599">
    <property type="entry name" value="Transl_elong_fac_P/YeiP"/>
</dbReference>
<dbReference type="GO" id="GO:0005829">
    <property type="term" value="C:cytosol"/>
    <property type="evidence" value="ECO:0007669"/>
    <property type="project" value="UniProtKB-ARBA"/>
</dbReference>
<keyword evidence="6 7" id="KW-0648">Protein biosynthesis</keyword>
<dbReference type="PROSITE" id="PS01275">
    <property type="entry name" value="EFP"/>
    <property type="match status" value="1"/>
</dbReference>
<comment type="subcellular location">
    <subcellularLocation>
        <location evidence="1 7">Cytoplasm</location>
    </subcellularLocation>
</comment>
<keyword evidence="4 7" id="KW-0963">Cytoplasm</keyword>
<dbReference type="RefSeq" id="WP_008870166.1">
    <property type="nucleotide sequence ID" value="NZ_ACJN02000002.1"/>
</dbReference>
<dbReference type="InterPro" id="IPR013185">
    <property type="entry name" value="Transl_elong_KOW-like"/>
</dbReference>
<evidence type="ECO:0000256" key="8">
    <source>
        <dbReference type="NCBIfam" id="TIGR00038"/>
    </source>
</evidence>
<keyword evidence="5 7" id="KW-0251">Elongation factor</keyword>
<dbReference type="Pfam" id="PF08207">
    <property type="entry name" value="EFP_N"/>
    <property type="match status" value="1"/>
</dbReference>
<organism evidence="12 13">
    <name type="scientific">Desulfonatronospira thiodismutans ASO3-1</name>
    <dbReference type="NCBI Taxonomy" id="555779"/>
    <lineage>
        <taxon>Bacteria</taxon>
        <taxon>Pseudomonadati</taxon>
        <taxon>Thermodesulfobacteriota</taxon>
        <taxon>Desulfovibrionia</taxon>
        <taxon>Desulfovibrionales</taxon>
        <taxon>Desulfonatronovibrionaceae</taxon>
        <taxon>Desulfonatronospira</taxon>
    </lineage>
</organism>
<evidence type="ECO:0000256" key="3">
    <source>
        <dbReference type="ARBA" id="ARBA00009479"/>
    </source>
</evidence>
<comment type="caution">
    <text evidence="12">The sequence shown here is derived from an EMBL/GenBank/DDBJ whole genome shotgun (WGS) entry which is preliminary data.</text>
</comment>
<dbReference type="GO" id="GO:0043043">
    <property type="term" value="P:peptide biosynthetic process"/>
    <property type="evidence" value="ECO:0007669"/>
    <property type="project" value="InterPro"/>
</dbReference>
<dbReference type="Pfam" id="PF01132">
    <property type="entry name" value="EFP"/>
    <property type="match status" value="1"/>
</dbReference>
<keyword evidence="13" id="KW-1185">Reference proteome</keyword>